<sequence>MTITVEKFDEWNRQCRKILNMSFIRKRCDELQIELKPFFQKCKTISKKYNESNDHAACFICNYNDDYICKKFNGGCKMIETCKEIYNGENEEDRY</sequence>
<dbReference type="GeneID" id="57959649"/>
<gene>
    <name evidence="1" type="ORF">FOC47_00605</name>
</gene>
<name>A0AAP9LZ80_9FIRM</name>
<dbReference type="EMBL" id="CP050964">
    <property type="protein sequence ID" value="QIX89214.1"/>
    <property type="molecule type" value="Genomic_DNA"/>
</dbReference>
<proteinExistence type="predicted"/>
<protein>
    <submittedName>
        <fullName evidence="1">Uncharacterized protein</fullName>
    </submittedName>
</protein>
<evidence type="ECO:0000313" key="2">
    <source>
        <dbReference type="Proteomes" id="UP000501069"/>
    </source>
</evidence>
<reference evidence="1 2" key="1">
    <citation type="submission" date="2019-11" db="EMBL/GenBank/DDBJ databases">
        <title>FDA dAtabase for Regulatory Grade micrObial Sequences (FDA-ARGOS): Supporting development and validation of Infectious Disease Dx tests.</title>
        <authorList>
            <person name="Turner S."/>
            <person name="Byrd R."/>
            <person name="Tallon L."/>
            <person name="Sadzewicz L."/>
            <person name="Vavikolanu K."/>
            <person name="Mehta A."/>
            <person name="Aluvathingal J."/>
            <person name="Nadendla S."/>
            <person name="Myers T."/>
            <person name="Yan Y."/>
            <person name="Sichtig H."/>
        </authorList>
    </citation>
    <scope>NUCLEOTIDE SEQUENCE [LARGE SCALE GENOMIC DNA]</scope>
    <source>
        <strain evidence="1 2">FDAARGOS_739</strain>
    </source>
</reference>
<accession>A0AAP9LZ80</accession>
<dbReference type="RefSeq" id="WP_002588668.1">
    <property type="nucleotide sequence ID" value="NZ_CABKQO010000001.1"/>
</dbReference>
<organism evidence="1 2">
    <name type="scientific">Enterocloster clostridioformis</name>
    <dbReference type="NCBI Taxonomy" id="1531"/>
    <lineage>
        <taxon>Bacteria</taxon>
        <taxon>Bacillati</taxon>
        <taxon>Bacillota</taxon>
        <taxon>Clostridia</taxon>
        <taxon>Lachnospirales</taxon>
        <taxon>Lachnospiraceae</taxon>
        <taxon>Enterocloster</taxon>
    </lineage>
</organism>
<evidence type="ECO:0000313" key="1">
    <source>
        <dbReference type="EMBL" id="QIX89214.1"/>
    </source>
</evidence>
<dbReference type="AlphaFoldDB" id="A0AAP9LZ80"/>
<dbReference type="Proteomes" id="UP000501069">
    <property type="component" value="Chromosome"/>
</dbReference>